<keyword evidence="8 11" id="KW-0119">Carbohydrate metabolism</keyword>
<comment type="cofactor">
    <cofactor evidence="2">
        <name>Ca(2+)</name>
        <dbReference type="ChEBI" id="CHEBI:29108"/>
    </cofactor>
</comment>
<keyword evidence="6 12" id="KW-0732">Signal</keyword>
<keyword evidence="9 11" id="KW-0326">Glycosidase</keyword>
<dbReference type="PROSITE" id="PS00506">
    <property type="entry name" value="BETA_AMYLASE_1"/>
    <property type="match status" value="1"/>
</dbReference>
<evidence type="ECO:0000256" key="3">
    <source>
        <dbReference type="ARBA" id="ARBA00005652"/>
    </source>
</evidence>
<organism evidence="13 14">
    <name type="scientific">Priestia endophytica DSM 13796</name>
    <dbReference type="NCBI Taxonomy" id="1121089"/>
    <lineage>
        <taxon>Bacteria</taxon>
        <taxon>Bacillati</taxon>
        <taxon>Bacillota</taxon>
        <taxon>Bacilli</taxon>
        <taxon>Bacillales</taxon>
        <taxon>Bacillaceae</taxon>
        <taxon>Priestia</taxon>
    </lineage>
</organism>
<dbReference type="GeneID" id="93711909"/>
<dbReference type="EC" id="3.2.1.2" evidence="4 11"/>
<proteinExistence type="inferred from homology"/>
<dbReference type="Proteomes" id="UP000182762">
    <property type="component" value="Unassembled WGS sequence"/>
</dbReference>
<feature type="chain" id="PRO_5047511704" description="Beta-amylase" evidence="12">
    <location>
        <begin position="25"/>
        <end position="442"/>
    </location>
</feature>
<dbReference type="RefSeq" id="WP_061805571.1">
    <property type="nucleotide sequence ID" value="NZ_FOXX01000008.1"/>
</dbReference>
<dbReference type="GO" id="GO:0016787">
    <property type="term" value="F:hydrolase activity"/>
    <property type="evidence" value="ECO:0007669"/>
    <property type="project" value="UniProtKB-KW"/>
</dbReference>
<evidence type="ECO:0000256" key="8">
    <source>
        <dbReference type="ARBA" id="ARBA00023277"/>
    </source>
</evidence>
<dbReference type="Pfam" id="PF01373">
    <property type="entry name" value="Glyco_hydro_14"/>
    <property type="match status" value="1"/>
</dbReference>
<evidence type="ECO:0000256" key="10">
    <source>
        <dbReference type="ARBA" id="ARBA00023326"/>
    </source>
</evidence>
<reference evidence="13 14" key="1">
    <citation type="submission" date="2016-10" db="EMBL/GenBank/DDBJ databases">
        <authorList>
            <person name="Varghese N."/>
            <person name="Submissions S."/>
        </authorList>
    </citation>
    <scope>NUCLEOTIDE SEQUENCE [LARGE SCALE GENOMIC DNA]</scope>
    <source>
        <strain evidence="13 14">DSM 13796</strain>
    </source>
</reference>
<evidence type="ECO:0000256" key="1">
    <source>
        <dbReference type="ARBA" id="ARBA00000546"/>
    </source>
</evidence>
<keyword evidence="14" id="KW-1185">Reference proteome</keyword>
<evidence type="ECO:0000313" key="14">
    <source>
        <dbReference type="Proteomes" id="UP000182762"/>
    </source>
</evidence>
<dbReference type="PRINTS" id="PR00841">
    <property type="entry name" value="GLHYDLASE14A"/>
</dbReference>
<evidence type="ECO:0000256" key="5">
    <source>
        <dbReference type="ARBA" id="ARBA00022723"/>
    </source>
</evidence>
<evidence type="ECO:0000256" key="9">
    <source>
        <dbReference type="ARBA" id="ARBA00023295"/>
    </source>
</evidence>
<gene>
    <name evidence="13" type="ORF">SAMN02745910_03299</name>
</gene>
<keyword evidence="5" id="KW-0479">Metal-binding</keyword>
<dbReference type="PANTHER" id="PTHR31352:SF1">
    <property type="entry name" value="BETA-AMYLASE 3, CHLOROPLASTIC"/>
    <property type="match status" value="1"/>
</dbReference>
<evidence type="ECO:0000256" key="11">
    <source>
        <dbReference type="RuleBase" id="RU000509"/>
    </source>
</evidence>
<dbReference type="PANTHER" id="PTHR31352">
    <property type="entry name" value="BETA-AMYLASE 1, CHLOROPLASTIC"/>
    <property type="match status" value="1"/>
</dbReference>
<evidence type="ECO:0000256" key="12">
    <source>
        <dbReference type="SAM" id="SignalP"/>
    </source>
</evidence>
<dbReference type="EMBL" id="FOXX01000008">
    <property type="protein sequence ID" value="SFQ76283.1"/>
    <property type="molecule type" value="Genomic_DNA"/>
</dbReference>
<evidence type="ECO:0000256" key="7">
    <source>
        <dbReference type="ARBA" id="ARBA00022801"/>
    </source>
</evidence>
<feature type="signal peptide" evidence="12">
    <location>
        <begin position="1"/>
        <end position="24"/>
    </location>
</feature>
<dbReference type="SUPFAM" id="SSF51445">
    <property type="entry name" value="(Trans)glycosidases"/>
    <property type="match status" value="1"/>
</dbReference>
<dbReference type="InterPro" id="IPR001554">
    <property type="entry name" value="Glyco_hydro_14"/>
</dbReference>
<comment type="caution">
    <text evidence="13">The sequence shown here is derived from an EMBL/GenBank/DDBJ whole genome shotgun (WGS) entry which is preliminary data.</text>
</comment>
<name>A0A1I6B5T0_9BACI</name>
<evidence type="ECO:0000256" key="2">
    <source>
        <dbReference type="ARBA" id="ARBA00001913"/>
    </source>
</evidence>
<dbReference type="InterPro" id="IPR017853">
    <property type="entry name" value="GH"/>
</dbReference>
<evidence type="ECO:0000256" key="6">
    <source>
        <dbReference type="ARBA" id="ARBA00022729"/>
    </source>
</evidence>
<keyword evidence="7 11" id="KW-0378">Hydrolase</keyword>
<keyword evidence="10 11" id="KW-0624">Polysaccharide degradation</keyword>
<dbReference type="Gene3D" id="3.20.20.80">
    <property type="entry name" value="Glycosidases"/>
    <property type="match status" value="1"/>
</dbReference>
<sequence>MKKLWCVFLALSLVFTAFLSPAQAGTNENYKLYVMAPLKKITDWEDFKKKLDQLKANGVYALTTDIWWGLVEGEGDNQFDWSYYRKYAEVVEASGLKWVPILSTHQCGGNVGDQCDYPIPTWLWNKDKLENMAFKSESGYINQEALAPWWKGTEKQYDELYKSFARHFADKRELIVKIYLSGGPAGEIRYPSYQGGDSWEYPERGKLQAYSEGAGRDFQQAMRKKYATIKNVNDAWGKKLRSWEDIEPPNNRDAFFTTGEVYHSQYGKDFMMWYQGVLEQHLSKIAKTAHKRFDPLFNVPIGAKISGVHWKMNDPVMPHSAEYSAGYYNYAKLLDQFKASRLALTFTCLEMKDNQAYESPYYSAPETLVVQIANLAKERGISLNGENALALTGNEWGFKNAAEKISTNRFDGFTLLRMDYLFDSEGTRTNEFNMMIHYLTSP</sequence>
<evidence type="ECO:0000256" key="4">
    <source>
        <dbReference type="ARBA" id="ARBA00012594"/>
    </source>
</evidence>
<evidence type="ECO:0000313" key="13">
    <source>
        <dbReference type="EMBL" id="SFQ76283.1"/>
    </source>
</evidence>
<comment type="similarity">
    <text evidence="3 11">Belongs to the glycosyl hydrolase 14 family.</text>
</comment>
<dbReference type="PRINTS" id="PR00750">
    <property type="entry name" value="BETAAMYLASE"/>
</dbReference>
<protein>
    <recommendedName>
        <fullName evidence="4 11">Beta-amylase</fullName>
        <ecNumber evidence="4 11">3.2.1.2</ecNumber>
    </recommendedName>
</protein>
<dbReference type="InterPro" id="IPR000125">
    <property type="entry name" value="Glyco_hydro_14A_bac"/>
</dbReference>
<dbReference type="InterPro" id="IPR018238">
    <property type="entry name" value="Glyco_hydro_14_CS"/>
</dbReference>
<dbReference type="PROSITE" id="PS00679">
    <property type="entry name" value="BETA_AMYLASE_2"/>
    <property type="match status" value="1"/>
</dbReference>
<comment type="catalytic activity">
    <reaction evidence="1 11">
        <text>Hydrolysis of (1-&gt;4)-alpha-D-glucosidic linkages in polysaccharides so as to remove successive maltose units from the non-reducing ends of the chains.</text>
        <dbReference type="EC" id="3.2.1.2"/>
    </reaction>
</comment>
<accession>A0A1I6B5T0</accession>